<dbReference type="EMBL" id="JASCZI010244047">
    <property type="protein sequence ID" value="MED6213853.1"/>
    <property type="molecule type" value="Genomic_DNA"/>
</dbReference>
<evidence type="ECO:0000313" key="2">
    <source>
        <dbReference type="Proteomes" id="UP001341840"/>
    </source>
</evidence>
<protein>
    <submittedName>
        <fullName evidence="1">Uncharacterized protein</fullName>
    </submittedName>
</protein>
<keyword evidence="2" id="KW-1185">Reference proteome</keyword>
<organism evidence="1 2">
    <name type="scientific">Stylosanthes scabra</name>
    <dbReference type="NCBI Taxonomy" id="79078"/>
    <lineage>
        <taxon>Eukaryota</taxon>
        <taxon>Viridiplantae</taxon>
        <taxon>Streptophyta</taxon>
        <taxon>Embryophyta</taxon>
        <taxon>Tracheophyta</taxon>
        <taxon>Spermatophyta</taxon>
        <taxon>Magnoliopsida</taxon>
        <taxon>eudicotyledons</taxon>
        <taxon>Gunneridae</taxon>
        <taxon>Pentapetalae</taxon>
        <taxon>rosids</taxon>
        <taxon>fabids</taxon>
        <taxon>Fabales</taxon>
        <taxon>Fabaceae</taxon>
        <taxon>Papilionoideae</taxon>
        <taxon>50 kb inversion clade</taxon>
        <taxon>dalbergioids sensu lato</taxon>
        <taxon>Dalbergieae</taxon>
        <taxon>Pterocarpus clade</taxon>
        <taxon>Stylosanthes</taxon>
    </lineage>
</organism>
<reference evidence="1 2" key="1">
    <citation type="journal article" date="2023" name="Plants (Basel)">
        <title>Bridging the Gap: Combining Genomics and Transcriptomics Approaches to Understand Stylosanthes scabra, an Orphan Legume from the Brazilian Caatinga.</title>
        <authorList>
            <person name="Ferreira-Neto J.R.C."/>
            <person name="da Silva M.D."/>
            <person name="Binneck E."/>
            <person name="de Melo N.F."/>
            <person name="da Silva R.H."/>
            <person name="de Melo A.L.T.M."/>
            <person name="Pandolfi V."/>
            <person name="Bustamante F.O."/>
            <person name="Brasileiro-Vidal A.C."/>
            <person name="Benko-Iseppon A.M."/>
        </authorList>
    </citation>
    <scope>NUCLEOTIDE SEQUENCE [LARGE SCALE GENOMIC DNA]</scope>
    <source>
        <tissue evidence="1">Leaves</tissue>
    </source>
</reference>
<proteinExistence type="predicted"/>
<name>A0ABU6YXN7_9FABA</name>
<accession>A0ABU6YXN7</accession>
<dbReference type="Proteomes" id="UP001341840">
    <property type="component" value="Unassembled WGS sequence"/>
</dbReference>
<sequence>MRGPPRLCVVRESQGAMPKPGQSCLGVDRGGNGRTWRTHLQELCEGVPIDFSPENIRTVMRFRAQVQGSRCAVKRV</sequence>
<evidence type="ECO:0000313" key="1">
    <source>
        <dbReference type="EMBL" id="MED6213853.1"/>
    </source>
</evidence>
<comment type="caution">
    <text evidence="1">The sequence shown here is derived from an EMBL/GenBank/DDBJ whole genome shotgun (WGS) entry which is preliminary data.</text>
</comment>
<gene>
    <name evidence="1" type="ORF">PIB30_097385</name>
</gene>